<dbReference type="PROSITE" id="PS51194">
    <property type="entry name" value="HELICASE_CTER"/>
    <property type="match status" value="1"/>
</dbReference>
<keyword evidence="6" id="KW-0227">DNA damage</keyword>
<keyword evidence="7" id="KW-0378">Hydrolase</keyword>
<evidence type="ECO:0000256" key="12">
    <source>
        <dbReference type="ARBA" id="ARBA00023172"/>
    </source>
</evidence>
<dbReference type="GO" id="GO:0030894">
    <property type="term" value="C:replisome"/>
    <property type="evidence" value="ECO:0007669"/>
    <property type="project" value="TreeGrafter"/>
</dbReference>
<dbReference type="InterPro" id="IPR036388">
    <property type="entry name" value="WH-like_DNA-bd_sf"/>
</dbReference>
<evidence type="ECO:0000313" key="20">
    <source>
        <dbReference type="EMBL" id="PTM58498.1"/>
    </source>
</evidence>
<evidence type="ECO:0000259" key="19">
    <source>
        <dbReference type="PROSITE" id="PS51194"/>
    </source>
</evidence>
<dbReference type="GO" id="GO:0005737">
    <property type="term" value="C:cytoplasm"/>
    <property type="evidence" value="ECO:0007669"/>
    <property type="project" value="TreeGrafter"/>
</dbReference>
<dbReference type="FunFam" id="3.40.50.300:FF:001389">
    <property type="entry name" value="ATP-dependent DNA helicase RecQ"/>
    <property type="match status" value="1"/>
</dbReference>
<dbReference type="GO" id="GO:0043590">
    <property type="term" value="C:bacterial nucleoid"/>
    <property type="evidence" value="ECO:0007669"/>
    <property type="project" value="TreeGrafter"/>
</dbReference>
<dbReference type="GO" id="GO:0043138">
    <property type="term" value="F:3'-5' DNA helicase activity"/>
    <property type="evidence" value="ECO:0007669"/>
    <property type="project" value="UniProtKB-EC"/>
</dbReference>
<dbReference type="GO" id="GO:0016787">
    <property type="term" value="F:hydrolase activity"/>
    <property type="evidence" value="ECO:0007669"/>
    <property type="project" value="UniProtKB-KW"/>
</dbReference>
<organism evidence="20 21">
    <name type="scientific">Desmospora activa DSM 45169</name>
    <dbReference type="NCBI Taxonomy" id="1121389"/>
    <lineage>
        <taxon>Bacteria</taxon>
        <taxon>Bacillati</taxon>
        <taxon>Bacillota</taxon>
        <taxon>Bacilli</taxon>
        <taxon>Bacillales</taxon>
        <taxon>Thermoactinomycetaceae</taxon>
        <taxon>Desmospora</taxon>
    </lineage>
</organism>
<keyword evidence="21" id="KW-1185">Reference proteome</keyword>
<dbReference type="SUPFAM" id="SSF52540">
    <property type="entry name" value="P-loop containing nucleoside triphosphate hydrolases"/>
    <property type="match status" value="1"/>
</dbReference>
<dbReference type="Pfam" id="PF00271">
    <property type="entry name" value="Helicase_C"/>
    <property type="match status" value="1"/>
</dbReference>
<dbReference type="Pfam" id="PF14493">
    <property type="entry name" value="HTH_40"/>
    <property type="match status" value="1"/>
</dbReference>
<reference evidence="20 21" key="1">
    <citation type="submission" date="2018-04" db="EMBL/GenBank/DDBJ databases">
        <title>Genomic Encyclopedia of Archaeal and Bacterial Type Strains, Phase II (KMG-II): from individual species to whole genera.</title>
        <authorList>
            <person name="Goeker M."/>
        </authorList>
    </citation>
    <scope>NUCLEOTIDE SEQUENCE [LARGE SCALE GENOMIC DNA]</scope>
    <source>
        <strain evidence="20 21">DSM 45169</strain>
    </source>
</reference>
<dbReference type="InterPro" id="IPR018982">
    <property type="entry name" value="RQC_domain"/>
</dbReference>
<comment type="similarity">
    <text evidence="3">Belongs to the helicase family. RecQ subfamily.</text>
</comment>
<dbReference type="InterPro" id="IPR002121">
    <property type="entry name" value="HRDC_dom"/>
</dbReference>
<dbReference type="GO" id="GO:0006260">
    <property type="term" value="P:DNA replication"/>
    <property type="evidence" value="ECO:0007669"/>
    <property type="project" value="InterPro"/>
</dbReference>
<dbReference type="PANTHER" id="PTHR13710:SF105">
    <property type="entry name" value="ATP-DEPENDENT DNA HELICASE Q1"/>
    <property type="match status" value="1"/>
</dbReference>
<dbReference type="Gene3D" id="1.10.150.80">
    <property type="entry name" value="HRDC domain"/>
    <property type="match status" value="1"/>
</dbReference>
<keyword evidence="4" id="KW-0479">Metal-binding</keyword>
<keyword evidence="8 20" id="KW-0347">Helicase</keyword>
<dbReference type="Pfam" id="PF16124">
    <property type="entry name" value="RecQ_Zn_bind"/>
    <property type="match status" value="1"/>
</dbReference>
<dbReference type="Pfam" id="PF00570">
    <property type="entry name" value="HRDC"/>
    <property type="match status" value="1"/>
</dbReference>
<dbReference type="Gene3D" id="1.10.10.10">
    <property type="entry name" value="Winged helix-like DNA-binding domain superfamily/Winged helix DNA-binding domain"/>
    <property type="match status" value="1"/>
</dbReference>
<dbReference type="InterPro" id="IPR010997">
    <property type="entry name" value="HRDC-like_sf"/>
</dbReference>
<evidence type="ECO:0000256" key="13">
    <source>
        <dbReference type="ARBA" id="ARBA00023204"/>
    </source>
</evidence>
<gene>
    <name evidence="20" type="ORF">C8J48_1083</name>
</gene>
<evidence type="ECO:0000256" key="1">
    <source>
        <dbReference type="ARBA" id="ARBA00001946"/>
    </source>
</evidence>
<evidence type="ECO:0000256" key="10">
    <source>
        <dbReference type="ARBA" id="ARBA00022840"/>
    </source>
</evidence>
<dbReference type="GO" id="GO:0003677">
    <property type="term" value="F:DNA binding"/>
    <property type="evidence" value="ECO:0007669"/>
    <property type="project" value="UniProtKB-KW"/>
</dbReference>
<dbReference type="GO" id="GO:0006281">
    <property type="term" value="P:DNA repair"/>
    <property type="evidence" value="ECO:0007669"/>
    <property type="project" value="UniProtKB-KW"/>
</dbReference>
<evidence type="ECO:0000256" key="8">
    <source>
        <dbReference type="ARBA" id="ARBA00022806"/>
    </source>
</evidence>
<proteinExistence type="inferred from homology"/>
<dbReference type="SMART" id="SM00487">
    <property type="entry name" value="DEXDc"/>
    <property type="match status" value="1"/>
</dbReference>
<dbReference type="GO" id="GO:0006310">
    <property type="term" value="P:DNA recombination"/>
    <property type="evidence" value="ECO:0007669"/>
    <property type="project" value="UniProtKB-UniRule"/>
</dbReference>
<dbReference type="NCBIfam" id="TIGR00614">
    <property type="entry name" value="recQ_fam"/>
    <property type="match status" value="1"/>
</dbReference>
<evidence type="ECO:0000313" key="21">
    <source>
        <dbReference type="Proteomes" id="UP000241639"/>
    </source>
</evidence>
<dbReference type="InterPro" id="IPR029491">
    <property type="entry name" value="Helicase_HTH"/>
</dbReference>
<dbReference type="FunFam" id="3.40.50.300:FF:001456">
    <property type="entry name" value="ATP-dependent DNA helicase"/>
    <property type="match status" value="1"/>
</dbReference>
<dbReference type="PANTHER" id="PTHR13710">
    <property type="entry name" value="DNA HELICASE RECQ FAMILY MEMBER"/>
    <property type="match status" value="1"/>
</dbReference>
<dbReference type="InterPro" id="IPR011545">
    <property type="entry name" value="DEAD/DEAH_box_helicase_dom"/>
</dbReference>
<name>A0A2T4Z9C7_9BACL</name>
<protein>
    <recommendedName>
        <fullName evidence="16">DNA helicase RecQ</fullName>
        <ecNumber evidence="16">5.6.2.4</ecNumber>
    </recommendedName>
</protein>
<comment type="cofactor">
    <cofactor evidence="2">
        <name>Zn(2+)</name>
        <dbReference type="ChEBI" id="CHEBI:29105"/>
    </cofactor>
</comment>
<dbReference type="GO" id="GO:0009378">
    <property type="term" value="F:four-way junction helicase activity"/>
    <property type="evidence" value="ECO:0007669"/>
    <property type="project" value="TreeGrafter"/>
</dbReference>
<dbReference type="SUPFAM" id="SSF46785">
    <property type="entry name" value="Winged helix' DNA-binding domain"/>
    <property type="match status" value="1"/>
</dbReference>
<evidence type="ECO:0000256" key="4">
    <source>
        <dbReference type="ARBA" id="ARBA00022723"/>
    </source>
</evidence>
<evidence type="ECO:0000259" key="17">
    <source>
        <dbReference type="PROSITE" id="PS50967"/>
    </source>
</evidence>
<dbReference type="InterPro" id="IPR036390">
    <property type="entry name" value="WH_DNA-bd_sf"/>
</dbReference>
<dbReference type="GO" id="GO:0009432">
    <property type="term" value="P:SOS response"/>
    <property type="evidence" value="ECO:0007669"/>
    <property type="project" value="UniProtKB-UniRule"/>
</dbReference>
<dbReference type="CDD" id="cd17920">
    <property type="entry name" value="DEXHc_RecQ"/>
    <property type="match status" value="1"/>
</dbReference>
<dbReference type="Pfam" id="PF09382">
    <property type="entry name" value="RQC"/>
    <property type="match status" value="1"/>
</dbReference>
<keyword evidence="14" id="KW-0413">Isomerase</keyword>
<dbReference type="GO" id="GO:0046872">
    <property type="term" value="F:metal ion binding"/>
    <property type="evidence" value="ECO:0007669"/>
    <property type="project" value="UniProtKB-KW"/>
</dbReference>
<keyword evidence="12" id="KW-0233">DNA recombination</keyword>
<dbReference type="AlphaFoldDB" id="A0A2T4Z9C7"/>
<evidence type="ECO:0000256" key="16">
    <source>
        <dbReference type="NCBIfam" id="TIGR01389"/>
    </source>
</evidence>
<dbReference type="SMART" id="SM00341">
    <property type="entry name" value="HRDC"/>
    <property type="match status" value="1"/>
</dbReference>
<feature type="domain" description="Helicase C-terminal" evidence="19">
    <location>
        <begin position="217"/>
        <end position="364"/>
    </location>
</feature>
<dbReference type="PROSITE" id="PS51192">
    <property type="entry name" value="HELICASE_ATP_BIND_1"/>
    <property type="match status" value="1"/>
</dbReference>
<dbReference type="InterPro" id="IPR027417">
    <property type="entry name" value="P-loop_NTPase"/>
</dbReference>
<evidence type="ECO:0000256" key="2">
    <source>
        <dbReference type="ARBA" id="ARBA00001947"/>
    </source>
</evidence>
<feature type="domain" description="HRDC" evidence="17">
    <location>
        <begin position="512"/>
        <end position="592"/>
    </location>
</feature>
<evidence type="ECO:0000256" key="15">
    <source>
        <dbReference type="ARBA" id="ARBA00034617"/>
    </source>
</evidence>
<dbReference type="InterPro" id="IPR014001">
    <property type="entry name" value="Helicase_ATP-bd"/>
</dbReference>
<evidence type="ECO:0000256" key="7">
    <source>
        <dbReference type="ARBA" id="ARBA00022801"/>
    </source>
</evidence>
<evidence type="ECO:0000256" key="5">
    <source>
        <dbReference type="ARBA" id="ARBA00022741"/>
    </source>
</evidence>
<dbReference type="EC" id="5.6.2.4" evidence="16"/>
<evidence type="ECO:0000259" key="18">
    <source>
        <dbReference type="PROSITE" id="PS51192"/>
    </source>
</evidence>
<dbReference type="Proteomes" id="UP000241639">
    <property type="component" value="Unassembled WGS sequence"/>
</dbReference>
<dbReference type="PROSITE" id="PS50967">
    <property type="entry name" value="HRDC"/>
    <property type="match status" value="1"/>
</dbReference>
<dbReference type="Pfam" id="PF00270">
    <property type="entry name" value="DEAD"/>
    <property type="match status" value="1"/>
</dbReference>
<dbReference type="CDD" id="cd18794">
    <property type="entry name" value="SF2_C_RecQ"/>
    <property type="match status" value="1"/>
</dbReference>
<comment type="caution">
    <text evidence="20">The sequence shown here is derived from an EMBL/GenBank/DDBJ whole genome shotgun (WGS) entry which is preliminary data.</text>
</comment>
<keyword evidence="13" id="KW-0234">DNA repair</keyword>
<sequence>MKPLEILKRHYGHNAFRPGQETVVNSILAGHDTFAIMPTGAGKSICYQIPALMMDGLSLVVSPLISLMKDQVDQLHESGIAATTINSSLSFAEMKKRLQAAARGKYKLLYLAPERLEMEGFRSMLESIPLSLVTIDEAHCISQWGHDFRPSYRSVAHWVRHLPQRPVVAAFTATATQEVRNDITNLLRFDPDHIFIAPLTRDNLTFSVKHGVDRRDYVTRYLSKRPGQPGIIYCATRKETDQVHRFLVERGFQAGKYHAGLTEEERHQAQEAFAFDRLQVMVATNAFGMGIDKSNVRFVIHWQMPGNLESYYQEAGRAGRDGEAADCILLFSPSDVRTQSFLIESNTLTAELKERERRKLQQMRQYCHTQRCLQQMLAHHFGDYTAISCKRCSNCANQGEQQDITLEAQKILSCVRRMRERFGVSMTAKVLKGSRNKRVKELKLDRLPTYGLLQNWTEKAITHRIHVLAAEGYLHITDEEFPRLTLTPVAAEVLKGKRSVLLRVKQEKKPQASVKKELFEKLWNLRLQLSQREQIPPYMIFSDGTLTEMARILPGDRDTLLTVKGMSLQKHDKYGDAFLQVIREYAEQEGLPLTGVAMIETASTTTNDNDDKEPSYLLTWRRWQEEEKSLDEISRERGLAPSTLESHLVRACAEGYPVDWNRLIPAGQEEMVIAAIQKVGGTRLTPLKESLPDTVSYTTIRAVLAKTANLSEK</sequence>
<keyword evidence="9" id="KW-0862">Zinc</keyword>
<dbReference type="NCBIfam" id="TIGR01389">
    <property type="entry name" value="recQ"/>
    <property type="match status" value="1"/>
</dbReference>
<dbReference type="SMART" id="SM00956">
    <property type="entry name" value="RQC"/>
    <property type="match status" value="1"/>
</dbReference>
<dbReference type="EMBL" id="PZZP01000001">
    <property type="protein sequence ID" value="PTM58498.1"/>
    <property type="molecule type" value="Genomic_DNA"/>
</dbReference>
<evidence type="ECO:0000256" key="11">
    <source>
        <dbReference type="ARBA" id="ARBA00023125"/>
    </source>
</evidence>
<dbReference type="InterPro" id="IPR006293">
    <property type="entry name" value="DNA_helicase_ATP-dep_RecQ_bac"/>
</dbReference>
<evidence type="ECO:0000256" key="6">
    <source>
        <dbReference type="ARBA" id="ARBA00022763"/>
    </source>
</evidence>
<comment type="cofactor">
    <cofactor evidence="1">
        <name>Mg(2+)</name>
        <dbReference type="ChEBI" id="CHEBI:18420"/>
    </cofactor>
</comment>
<dbReference type="GO" id="GO:0005524">
    <property type="term" value="F:ATP binding"/>
    <property type="evidence" value="ECO:0007669"/>
    <property type="project" value="UniProtKB-KW"/>
</dbReference>
<evidence type="ECO:0000256" key="14">
    <source>
        <dbReference type="ARBA" id="ARBA00023235"/>
    </source>
</evidence>
<dbReference type="InterPro" id="IPR044876">
    <property type="entry name" value="HRDC_dom_sf"/>
</dbReference>
<accession>A0A2T4Z9C7</accession>
<keyword evidence="10" id="KW-0067">ATP-binding</keyword>
<dbReference type="Gene3D" id="3.40.50.300">
    <property type="entry name" value="P-loop containing nucleotide triphosphate hydrolases"/>
    <property type="match status" value="2"/>
</dbReference>
<feature type="domain" description="Helicase ATP-binding" evidence="18">
    <location>
        <begin position="24"/>
        <end position="193"/>
    </location>
</feature>
<dbReference type="SUPFAM" id="SSF47819">
    <property type="entry name" value="HRDC-like"/>
    <property type="match status" value="1"/>
</dbReference>
<dbReference type="OrthoDB" id="9763310at2"/>
<dbReference type="InterPro" id="IPR004589">
    <property type="entry name" value="DNA_helicase_ATP-dep_RecQ"/>
</dbReference>
<evidence type="ECO:0000256" key="9">
    <source>
        <dbReference type="ARBA" id="ARBA00022833"/>
    </source>
</evidence>
<dbReference type="SMART" id="SM00490">
    <property type="entry name" value="HELICc"/>
    <property type="match status" value="1"/>
</dbReference>
<keyword evidence="11" id="KW-0238">DNA-binding</keyword>
<evidence type="ECO:0000256" key="3">
    <source>
        <dbReference type="ARBA" id="ARBA00005446"/>
    </source>
</evidence>
<comment type="catalytic activity">
    <reaction evidence="15">
        <text>Couples ATP hydrolysis with the unwinding of duplex DNA by translocating in the 3'-5' direction.</text>
        <dbReference type="EC" id="5.6.2.4"/>
    </reaction>
</comment>
<dbReference type="InterPro" id="IPR032284">
    <property type="entry name" value="RecQ_Zn-bd"/>
</dbReference>
<keyword evidence="5" id="KW-0547">Nucleotide-binding</keyword>
<dbReference type="RefSeq" id="WP_107725297.1">
    <property type="nucleotide sequence ID" value="NZ_PZZP01000001.1"/>
</dbReference>
<dbReference type="InterPro" id="IPR001650">
    <property type="entry name" value="Helicase_C-like"/>
</dbReference>